<evidence type="ECO:0000313" key="3">
    <source>
        <dbReference type="Proteomes" id="UP001469553"/>
    </source>
</evidence>
<protein>
    <submittedName>
        <fullName evidence="2">Uncharacterized protein</fullName>
    </submittedName>
</protein>
<sequence length="119" mass="13400">MAYPAAPSRPASRSTNAKTHPNHCRTLSGQDPPTSRQIGHRRQKLGSKKIQMIPREQKRQPRHGLTPIPDSQLQPRPQPEGPPLLLAFSTRHQMRVWKHPKPTSACSNVVLMHVVVECI</sequence>
<dbReference type="Proteomes" id="UP001469553">
    <property type="component" value="Unassembled WGS sequence"/>
</dbReference>
<comment type="caution">
    <text evidence="2">The sequence shown here is derived from an EMBL/GenBank/DDBJ whole genome shotgun (WGS) entry which is preliminary data.</text>
</comment>
<organism evidence="2 3">
    <name type="scientific">Ameca splendens</name>
    <dbReference type="NCBI Taxonomy" id="208324"/>
    <lineage>
        <taxon>Eukaryota</taxon>
        <taxon>Metazoa</taxon>
        <taxon>Chordata</taxon>
        <taxon>Craniata</taxon>
        <taxon>Vertebrata</taxon>
        <taxon>Euteleostomi</taxon>
        <taxon>Actinopterygii</taxon>
        <taxon>Neopterygii</taxon>
        <taxon>Teleostei</taxon>
        <taxon>Neoteleostei</taxon>
        <taxon>Acanthomorphata</taxon>
        <taxon>Ovalentaria</taxon>
        <taxon>Atherinomorphae</taxon>
        <taxon>Cyprinodontiformes</taxon>
        <taxon>Goodeidae</taxon>
        <taxon>Ameca</taxon>
    </lineage>
</organism>
<keyword evidence="3" id="KW-1185">Reference proteome</keyword>
<feature type="region of interest" description="Disordered" evidence="1">
    <location>
        <begin position="1"/>
        <end position="83"/>
    </location>
</feature>
<feature type="compositionally biased region" description="Polar residues" evidence="1">
    <location>
        <begin position="15"/>
        <end position="37"/>
    </location>
</feature>
<evidence type="ECO:0000256" key="1">
    <source>
        <dbReference type="SAM" id="MobiDB-lite"/>
    </source>
</evidence>
<evidence type="ECO:0000313" key="2">
    <source>
        <dbReference type="EMBL" id="MEQ2313046.1"/>
    </source>
</evidence>
<dbReference type="EMBL" id="JAHRIP010081666">
    <property type="protein sequence ID" value="MEQ2313046.1"/>
    <property type="molecule type" value="Genomic_DNA"/>
</dbReference>
<feature type="compositionally biased region" description="Low complexity" evidence="1">
    <location>
        <begin position="1"/>
        <end position="14"/>
    </location>
</feature>
<proteinExistence type="predicted"/>
<reference evidence="2 3" key="1">
    <citation type="submission" date="2021-06" db="EMBL/GenBank/DDBJ databases">
        <authorList>
            <person name="Palmer J.M."/>
        </authorList>
    </citation>
    <scope>NUCLEOTIDE SEQUENCE [LARGE SCALE GENOMIC DNA]</scope>
    <source>
        <strain evidence="2 3">AS_MEX2019</strain>
        <tissue evidence="2">Muscle</tissue>
    </source>
</reference>
<feature type="compositionally biased region" description="Basic residues" evidence="1">
    <location>
        <begin position="38"/>
        <end position="47"/>
    </location>
</feature>
<name>A0ABV1A456_9TELE</name>
<accession>A0ABV1A456</accession>
<gene>
    <name evidence="2" type="ORF">AMECASPLE_037576</name>
</gene>